<keyword evidence="1" id="KW-0418">Kinase</keyword>
<name>A0AC61D662_9FIRM</name>
<reference evidence="1" key="1">
    <citation type="submission" date="2017-10" db="EMBL/GenBank/DDBJ databases">
        <title>Genome sequence of cellulolytic Lachnospiraceae bacterium XHS1971 isolated from hotspring sediment.</title>
        <authorList>
            <person name="Vasudevan G."/>
            <person name="Joshi A.J."/>
            <person name="Hivarkar S."/>
            <person name="Lanjekar V.B."/>
            <person name="Dhakephalkar P.K."/>
            <person name="Dagar S."/>
        </authorList>
    </citation>
    <scope>NUCLEOTIDE SEQUENCE</scope>
    <source>
        <strain evidence="1">XHS1971</strain>
    </source>
</reference>
<evidence type="ECO:0000313" key="2">
    <source>
        <dbReference type="Proteomes" id="UP000224460"/>
    </source>
</evidence>
<keyword evidence="1" id="KW-0808">Transferase</keyword>
<organism evidence="1 2">
    <name type="scientific">Sporanaerobium hydrogeniformans</name>
    <dbReference type="NCBI Taxonomy" id="3072179"/>
    <lineage>
        <taxon>Bacteria</taxon>
        <taxon>Bacillati</taxon>
        <taxon>Bacillota</taxon>
        <taxon>Clostridia</taxon>
        <taxon>Lachnospirales</taxon>
        <taxon>Lachnospiraceae</taxon>
        <taxon>Sporanaerobium</taxon>
    </lineage>
</organism>
<dbReference type="Proteomes" id="UP000224460">
    <property type="component" value="Unassembled WGS sequence"/>
</dbReference>
<proteinExistence type="predicted"/>
<sequence length="276" mass="30744">MEKIAVINDLSGIGRCSLNVAISIVASCGLQPCPLPTALLSNQTGFKTFSFLDFTPYMREYFEHWKQIGYDFDGIYSGFLGSKQQVELIIEFIKLFKKEATLVLIDPVMGDNGMLYSIYEKDYPSYMKKLISYAEVITPNKTEFALLTGYDWSWGVDKEKIYTYAKELSKLGPKQIVITGVGQSEGSQIVSNLGMDFNKNEFFEEKVAYNGISYSGTGDIFASILAGQLTKGKSLRKAVQTASTFIAKAVAYTASYEISPQEGILYEVFLKELGET</sequence>
<protein>
    <submittedName>
        <fullName evidence="1">Pyridoxine kinase</fullName>
    </submittedName>
</protein>
<keyword evidence="2" id="KW-1185">Reference proteome</keyword>
<accession>A0AC61D662</accession>
<dbReference type="EMBL" id="PEDL01000043">
    <property type="protein sequence ID" value="PHV69204.1"/>
    <property type="molecule type" value="Genomic_DNA"/>
</dbReference>
<gene>
    <name evidence="1" type="ORF">CS063_17090</name>
</gene>
<evidence type="ECO:0000313" key="1">
    <source>
        <dbReference type="EMBL" id="PHV69204.1"/>
    </source>
</evidence>
<comment type="caution">
    <text evidence="1">The sequence shown here is derived from an EMBL/GenBank/DDBJ whole genome shotgun (WGS) entry which is preliminary data.</text>
</comment>